<name>A0A4V2ZXG4_9GAMM</name>
<feature type="domain" description="Mce/MlaD" evidence="2">
    <location>
        <begin position="46"/>
        <end position="133"/>
    </location>
</feature>
<keyword evidence="1" id="KW-0812">Transmembrane</keyword>
<reference evidence="3 4" key="1">
    <citation type="submission" date="2019-03" db="EMBL/GenBank/DDBJ databases">
        <title>Seongchinamella monodicae gen. nov., sp. nov., a novel member of the Gammaproteobacteria isolated from a tidal mudflat of beach.</title>
        <authorList>
            <person name="Yang H.G."/>
            <person name="Kang J.W."/>
            <person name="Lee S.D."/>
        </authorList>
    </citation>
    <scope>NUCLEOTIDE SEQUENCE [LARGE SCALE GENOMIC DNA]</scope>
    <source>
        <strain evidence="3 4">GH4-78</strain>
    </source>
</reference>
<protein>
    <submittedName>
        <fullName evidence="3">MCE family protein</fullName>
    </submittedName>
</protein>
<dbReference type="InterPro" id="IPR052336">
    <property type="entry name" value="MlaD_Phospholipid_Transporter"/>
</dbReference>
<dbReference type="OrthoDB" id="9806984at2"/>
<comment type="caution">
    <text evidence="3">The sequence shown here is derived from an EMBL/GenBank/DDBJ whole genome shotgun (WGS) entry which is preliminary data.</text>
</comment>
<keyword evidence="4" id="KW-1185">Reference proteome</keyword>
<dbReference type="Proteomes" id="UP000295554">
    <property type="component" value="Unassembled WGS sequence"/>
</dbReference>
<keyword evidence="1" id="KW-1133">Transmembrane helix</keyword>
<dbReference type="RefSeq" id="WP_133208970.1">
    <property type="nucleotide sequence ID" value="NZ_SMSE01000001.1"/>
</dbReference>
<dbReference type="PANTHER" id="PTHR33371:SF4">
    <property type="entry name" value="INTERMEMBRANE PHOSPHOLIPID TRANSPORT SYSTEM BINDING PROTEIN MLAD"/>
    <property type="match status" value="1"/>
</dbReference>
<proteinExistence type="predicted"/>
<organism evidence="3 4">
    <name type="scientific">Seongchinamella unica</name>
    <dbReference type="NCBI Taxonomy" id="2547392"/>
    <lineage>
        <taxon>Bacteria</taxon>
        <taxon>Pseudomonadati</taxon>
        <taxon>Pseudomonadota</taxon>
        <taxon>Gammaproteobacteria</taxon>
        <taxon>Cellvibrionales</taxon>
        <taxon>Halieaceae</taxon>
        <taxon>Seongchinamella</taxon>
    </lineage>
</organism>
<keyword evidence="1" id="KW-0472">Membrane</keyword>
<evidence type="ECO:0000313" key="3">
    <source>
        <dbReference type="EMBL" id="TDG14805.1"/>
    </source>
</evidence>
<evidence type="ECO:0000313" key="4">
    <source>
        <dbReference type="Proteomes" id="UP000295554"/>
    </source>
</evidence>
<sequence length="321" mass="34245">MSEKPQTVAIGAFVFGGLLIAISAVIFALGTGFGKERSTVVMVFEGSVKGLAIGAPVALRGVQIGQVTDIELILDSDTAELIMLVEAELRGENIRRTGTNTEGLTEELISRGLRAQLNTQSMLTGLLYVQLDFHPDSELILATIESPHLQIPAIPTDLERFARKLESIDFAKVAADLEEIAAGVNSFITAEAFQALPGQLQDTLASVSGLTEQLQGQLASTGPKLDAVLDGAAVTVDTANVELPRLAELVAGNLEVLERAIASFESGMRSIDELVDYDSATVHELNRALRDLSQAGRALQQLGQALEEQPESLIRGRSDDQ</sequence>
<evidence type="ECO:0000256" key="1">
    <source>
        <dbReference type="SAM" id="Phobius"/>
    </source>
</evidence>
<dbReference type="InterPro" id="IPR003399">
    <property type="entry name" value="Mce/MlaD"/>
</dbReference>
<dbReference type="PANTHER" id="PTHR33371">
    <property type="entry name" value="INTERMEMBRANE PHOSPHOLIPID TRANSPORT SYSTEM BINDING PROTEIN MLAD-RELATED"/>
    <property type="match status" value="1"/>
</dbReference>
<dbReference type="EMBL" id="SMSE01000001">
    <property type="protein sequence ID" value="TDG14805.1"/>
    <property type="molecule type" value="Genomic_DNA"/>
</dbReference>
<evidence type="ECO:0000259" key="2">
    <source>
        <dbReference type="Pfam" id="PF02470"/>
    </source>
</evidence>
<dbReference type="Pfam" id="PF02470">
    <property type="entry name" value="MlaD"/>
    <property type="match status" value="1"/>
</dbReference>
<dbReference type="AlphaFoldDB" id="A0A4V2ZXG4"/>
<accession>A0A4V2ZXG4</accession>
<feature type="transmembrane region" description="Helical" evidence="1">
    <location>
        <begin position="6"/>
        <end position="29"/>
    </location>
</feature>
<gene>
    <name evidence="3" type="ORF">E2F43_00745</name>
</gene>